<protein>
    <submittedName>
        <fullName evidence="1">Uncharacterized protein</fullName>
    </submittedName>
</protein>
<dbReference type="EMBL" id="JAAQWG010000001">
    <property type="protein sequence ID" value="NMY06882.1"/>
    <property type="molecule type" value="Genomic_DNA"/>
</dbReference>
<name>A0A7Y1A0F5_PSEVE</name>
<reference evidence="1 2" key="1">
    <citation type="journal article" date="2020" name="Front. Microbiol.">
        <title>Genetic Organization of the aprX-lipA2 Operon Affects the Proteolytic Potential of Pseudomonas Species in Milk.</title>
        <authorList>
            <person name="Maier C."/>
            <person name="Huptas C."/>
            <person name="von Neubeck M."/>
            <person name="Scherer S."/>
            <person name="Wenning M."/>
            <person name="Lucking G."/>
        </authorList>
    </citation>
    <scope>NUCLEOTIDE SEQUENCE [LARGE SCALE GENOMIC DNA]</scope>
    <source>
        <strain evidence="1 2">DSM 16272</strain>
    </source>
</reference>
<dbReference type="AlphaFoldDB" id="A0A7Y1A0F5"/>
<sequence length="478" mass="52976">MSAIHEQAMNYVYQQVLQRLVGHFTRAERTALQLLIQRIVVAAGGMEQVGDYKVLVAHGGGEVSSYTLALLRAAQLTIAGRAPRTFNLRVATLRHAGMTQATLDSLQHGYSTLFFHDDPRVELLMVENQVVQPFNHQRPASGAGREVSQRNMLMVGHLTSGDIRATLCNDTYLSLGDFYQRVTTWNGGVHALVSGDSPRKQSQYLAWLKKAAQAAGVSTAPGKPASLTGLFARMEEWSNGCYQDLYGEQYVAHESPGRGGRRHLAYIGIADLLNNVDVASTSLLSDFLGYVPDPFGFHFSHPTYPNPLLMAHLRGVQAQCLRELSYEDGVAGFLRQAMDYLCRRQIPEHLIAEACGGEGRVQSTAYAQEFFGLEEAQLTCLLFSPFIHHGERLEGYLRQCHPGMLVALPELHKVLQGKPAADMLQQWAIDTSGLPLPLLQHLYRKRPLAVEQGADARKRRAARLQTNAEARAFQLFGR</sequence>
<gene>
    <name evidence="1" type="ORF">HBO38_00265</name>
</gene>
<evidence type="ECO:0000313" key="1">
    <source>
        <dbReference type="EMBL" id="NMY06882.1"/>
    </source>
</evidence>
<comment type="caution">
    <text evidence="1">The sequence shown here is derived from an EMBL/GenBank/DDBJ whole genome shotgun (WGS) entry which is preliminary data.</text>
</comment>
<evidence type="ECO:0000313" key="2">
    <source>
        <dbReference type="Proteomes" id="UP000537729"/>
    </source>
</evidence>
<organism evidence="1 2">
    <name type="scientific">Pseudomonas veronii</name>
    <dbReference type="NCBI Taxonomy" id="76761"/>
    <lineage>
        <taxon>Bacteria</taxon>
        <taxon>Pseudomonadati</taxon>
        <taxon>Pseudomonadota</taxon>
        <taxon>Gammaproteobacteria</taxon>
        <taxon>Pseudomonadales</taxon>
        <taxon>Pseudomonadaceae</taxon>
        <taxon>Pseudomonas</taxon>
    </lineage>
</organism>
<accession>A0A7Y1A0F5</accession>
<dbReference type="Proteomes" id="UP000537729">
    <property type="component" value="Unassembled WGS sequence"/>
</dbReference>
<dbReference type="RefSeq" id="WP_169883520.1">
    <property type="nucleotide sequence ID" value="NZ_JAAQWG010000001.1"/>
</dbReference>
<proteinExistence type="predicted"/>